<evidence type="ECO:0000256" key="6">
    <source>
        <dbReference type="SAM" id="Phobius"/>
    </source>
</evidence>
<feature type="transmembrane region" description="Helical" evidence="6">
    <location>
        <begin position="168"/>
        <end position="190"/>
    </location>
</feature>
<organism evidence="7 8">
    <name type="scientific">Daphnia sinensis</name>
    <dbReference type="NCBI Taxonomy" id="1820382"/>
    <lineage>
        <taxon>Eukaryota</taxon>
        <taxon>Metazoa</taxon>
        <taxon>Ecdysozoa</taxon>
        <taxon>Arthropoda</taxon>
        <taxon>Crustacea</taxon>
        <taxon>Branchiopoda</taxon>
        <taxon>Diplostraca</taxon>
        <taxon>Cladocera</taxon>
        <taxon>Anomopoda</taxon>
        <taxon>Daphniidae</taxon>
        <taxon>Daphnia</taxon>
        <taxon>Daphnia similis group</taxon>
    </lineage>
</organism>
<dbReference type="GO" id="GO:0004930">
    <property type="term" value="F:G protein-coupled receptor activity"/>
    <property type="evidence" value="ECO:0007669"/>
    <property type="project" value="TreeGrafter"/>
</dbReference>
<comment type="similarity">
    <text evidence="2">Belongs to the UPF0359 family.</text>
</comment>
<evidence type="ECO:0000256" key="5">
    <source>
        <dbReference type="ARBA" id="ARBA00023136"/>
    </source>
</evidence>
<feature type="transmembrane region" description="Helical" evidence="6">
    <location>
        <begin position="93"/>
        <end position="113"/>
    </location>
</feature>
<dbReference type="AlphaFoldDB" id="A0AAD5KYY4"/>
<feature type="transmembrane region" description="Helical" evidence="6">
    <location>
        <begin position="210"/>
        <end position="235"/>
    </location>
</feature>
<feature type="transmembrane region" description="Helical" evidence="6">
    <location>
        <begin position="247"/>
        <end position="270"/>
    </location>
</feature>
<reference evidence="7 8" key="1">
    <citation type="submission" date="2022-05" db="EMBL/GenBank/DDBJ databases">
        <title>A multi-omics perspective on studying reproductive biology in Daphnia sinensis.</title>
        <authorList>
            <person name="Jia J."/>
        </authorList>
    </citation>
    <scope>NUCLEOTIDE SEQUENCE [LARGE SCALE GENOMIC DNA]</scope>
    <source>
        <strain evidence="7 8">WSL</strain>
    </source>
</reference>
<feature type="transmembrane region" description="Helical" evidence="6">
    <location>
        <begin position="285"/>
        <end position="307"/>
    </location>
</feature>
<comment type="subcellular location">
    <subcellularLocation>
        <location evidence="1">Membrane</location>
        <topology evidence="1">Multi-pass membrane protein</topology>
    </subcellularLocation>
</comment>
<evidence type="ECO:0008006" key="9">
    <source>
        <dbReference type="Google" id="ProtNLM"/>
    </source>
</evidence>
<dbReference type="PANTHER" id="PTHR15876:SF8">
    <property type="entry name" value="TRANSMEMBRANE PROTEIN ADIPOCYTE-ASSOCIATED 1"/>
    <property type="match status" value="1"/>
</dbReference>
<proteinExistence type="inferred from homology"/>
<dbReference type="InterPro" id="IPR018781">
    <property type="entry name" value="TPRA1/CAND2/CAND8"/>
</dbReference>
<evidence type="ECO:0000256" key="4">
    <source>
        <dbReference type="ARBA" id="ARBA00022989"/>
    </source>
</evidence>
<keyword evidence="8" id="KW-1185">Reference proteome</keyword>
<keyword evidence="5 6" id="KW-0472">Membrane</keyword>
<gene>
    <name evidence="7" type="ORF">GHT06_022607</name>
</gene>
<dbReference type="EMBL" id="WJBH02000010">
    <property type="protein sequence ID" value="KAI9552245.1"/>
    <property type="molecule type" value="Genomic_DNA"/>
</dbReference>
<evidence type="ECO:0000313" key="7">
    <source>
        <dbReference type="EMBL" id="KAI9552245.1"/>
    </source>
</evidence>
<keyword evidence="4 6" id="KW-1133">Transmembrane helix</keyword>
<evidence type="ECO:0000256" key="1">
    <source>
        <dbReference type="ARBA" id="ARBA00004141"/>
    </source>
</evidence>
<feature type="transmembrane region" description="Helical" evidence="6">
    <location>
        <begin position="61"/>
        <end position="81"/>
    </location>
</feature>
<dbReference type="GO" id="GO:0005886">
    <property type="term" value="C:plasma membrane"/>
    <property type="evidence" value="ECO:0007669"/>
    <property type="project" value="TreeGrafter"/>
</dbReference>
<feature type="transmembrane region" description="Helical" evidence="6">
    <location>
        <begin position="133"/>
        <end position="156"/>
    </location>
</feature>
<keyword evidence="3 6" id="KW-0812">Transmembrane</keyword>
<dbReference type="Pfam" id="PF10160">
    <property type="entry name" value="Tmemb_40"/>
    <property type="match status" value="1"/>
</dbReference>
<dbReference type="Proteomes" id="UP000820818">
    <property type="component" value="Linkage Group LG10"/>
</dbReference>
<evidence type="ECO:0000313" key="8">
    <source>
        <dbReference type="Proteomes" id="UP000820818"/>
    </source>
</evidence>
<sequence length="397" mass="44834">MQLFSSVTLCLIHRTPSIIRMQTGNLLESQKNTTVEVVPSDEEFFCKWVLYYEVGLSRVRIWDLAIFVPNFIFFFFMLVRFNRARLKLRATSSPIFATFFSLVILNVIISLIRCVVSMTVNASLAAGDYADKVLWIIVRFFLLSTEMSVVIFGLAFGHLESKTSIRRVLLATSCISLAFSVSQGALEFVSPDESFHVHAKDYDLFGHGGMMFWFVSSIVFASVYAIITLLPWSRLRERLALPTKKNFYYYVGMLSVLNGIQCVGSGLLLYRVTECGLCIVDVTTLLYYTFLTPFVYYTFLADFFSVAQPVLLFSYKSQIDDSGEEESVSLPHQHSFSSLKADSDYIYQANGFYDSTQLDTSSTPIHPLYAVSLRSPDSVTGYSISSVNADHSVAFHQ</sequence>
<protein>
    <recommendedName>
        <fullName evidence="9">Transmembrane protein adipocyte-associated 1 homolog</fullName>
    </recommendedName>
</protein>
<name>A0AAD5KYY4_9CRUS</name>
<accession>A0AAD5KYY4</accession>
<evidence type="ECO:0000256" key="2">
    <source>
        <dbReference type="ARBA" id="ARBA00010125"/>
    </source>
</evidence>
<comment type="caution">
    <text evidence="7">The sequence shown here is derived from an EMBL/GenBank/DDBJ whole genome shotgun (WGS) entry which is preliminary data.</text>
</comment>
<evidence type="ECO:0000256" key="3">
    <source>
        <dbReference type="ARBA" id="ARBA00022692"/>
    </source>
</evidence>
<dbReference type="PANTHER" id="PTHR15876">
    <property type="entry name" value="TRANSMEMBRANE PROTEIN ADIPOCYTE-ASSOCIATED 1"/>
    <property type="match status" value="1"/>
</dbReference>